<keyword evidence="2" id="KW-1185">Reference proteome</keyword>
<accession>W9XDN3</accession>
<evidence type="ECO:0000313" key="2">
    <source>
        <dbReference type="Proteomes" id="UP000019471"/>
    </source>
</evidence>
<dbReference type="RefSeq" id="XP_007747095.1">
    <property type="nucleotide sequence ID" value="XM_007748905.1"/>
</dbReference>
<dbReference type="Gene3D" id="2.60.120.620">
    <property type="entry name" value="q2cbj1_9rhob like domain"/>
    <property type="match status" value="1"/>
</dbReference>
<dbReference type="STRING" id="1182543.W9XDN3"/>
<dbReference type="EMBL" id="AMGX01000013">
    <property type="protein sequence ID" value="EXJ68529.1"/>
    <property type="molecule type" value="Genomic_DNA"/>
</dbReference>
<evidence type="ECO:0000313" key="1">
    <source>
        <dbReference type="EMBL" id="EXJ68529.1"/>
    </source>
</evidence>
<gene>
    <name evidence="1" type="ORF">A1O5_08322</name>
</gene>
<dbReference type="GeneID" id="19193022"/>
<dbReference type="HOGENOM" id="CLU_2637873_0_0_1"/>
<protein>
    <submittedName>
        <fullName evidence="1">Uncharacterized protein</fullName>
    </submittedName>
</protein>
<proteinExistence type="predicted"/>
<organism evidence="1 2">
    <name type="scientific">Cladophialophora psammophila CBS 110553</name>
    <dbReference type="NCBI Taxonomy" id="1182543"/>
    <lineage>
        <taxon>Eukaryota</taxon>
        <taxon>Fungi</taxon>
        <taxon>Dikarya</taxon>
        <taxon>Ascomycota</taxon>
        <taxon>Pezizomycotina</taxon>
        <taxon>Eurotiomycetes</taxon>
        <taxon>Chaetothyriomycetidae</taxon>
        <taxon>Chaetothyriales</taxon>
        <taxon>Herpotrichiellaceae</taxon>
        <taxon>Cladophialophora</taxon>
    </lineage>
</organism>
<reference evidence="1 2" key="1">
    <citation type="submission" date="2013-03" db="EMBL/GenBank/DDBJ databases">
        <title>The Genome Sequence of Cladophialophora psammophila CBS 110553.</title>
        <authorList>
            <consortium name="The Broad Institute Genomics Platform"/>
            <person name="Cuomo C."/>
            <person name="de Hoog S."/>
            <person name="Gorbushina A."/>
            <person name="Walker B."/>
            <person name="Young S.K."/>
            <person name="Zeng Q."/>
            <person name="Gargeya S."/>
            <person name="Fitzgerald M."/>
            <person name="Haas B."/>
            <person name="Abouelleil A."/>
            <person name="Allen A.W."/>
            <person name="Alvarado L."/>
            <person name="Arachchi H.M."/>
            <person name="Berlin A.M."/>
            <person name="Chapman S.B."/>
            <person name="Gainer-Dewar J."/>
            <person name="Goldberg J."/>
            <person name="Griggs A."/>
            <person name="Gujja S."/>
            <person name="Hansen M."/>
            <person name="Howarth C."/>
            <person name="Imamovic A."/>
            <person name="Ireland A."/>
            <person name="Larimer J."/>
            <person name="McCowan C."/>
            <person name="Murphy C."/>
            <person name="Pearson M."/>
            <person name="Poon T.W."/>
            <person name="Priest M."/>
            <person name="Roberts A."/>
            <person name="Saif S."/>
            <person name="Shea T."/>
            <person name="Sisk P."/>
            <person name="Sykes S."/>
            <person name="Wortman J."/>
            <person name="Nusbaum C."/>
            <person name="Birren B."/>
        </authorList>
    </citation>
    <scope>NUCLEOTIDE SEQUENCE [LARGE SCALE GENOMIC DNA]</scope>
    <source>
        <strain evidence="1 2">CBS 110553</strain>
    </source>
</reference>
<name>W9XDN3_9EURO</name>
<dbReference type="OrthoDB" id="445007at2759"/>
<sequence>MNGGIKDFLGHYTKWLTDLLQLSKTWRAEMINDDLMHSISDEVLGKQVGDYWMSTASMMEIGPCNPLQKLHRDFGNW</sequence>
<comment type="caution">
    <text evidence="1">The sequence shown here is derived from an EMBL/GenBank/DDBJ whole genome shotgun (WGS) entry which is preliminary data.</text>
</comment>
<dbReference type="AlphaFoldDB" id="W9XDN3"/>
<dbReference type="Proteomes" id="UP000019471">
    <property type="component" value="Unassembled WGS sequence"/>
</dbReference>